<dbReference type="AlphaFoldDB" id="A0A380TBJ5"/>
<dbReference type="PANTHER" id="PTHR11579:SF18">
    <property type="entry name" value="PROTEIN-L-ISOASPARTATE O-METHYLTRANSFERASE"/>
    <property type="match status" value="1"/>
</dbReference>
<sequence>MDYAAARAKMVANQIRTNRITDPAVIAAMEAVPREAFLPANLQGIAYIDEDVALGGGRFLLEPLVTAQLLQVPELAGDDVVLIVGCGVGYDAAVAAQIAGAVVGLESDPGLAQTARRVLAEQGFSMVTVVEGPLAQGFARQAPYDVIVFAGAVAAPPAAITEQLAEGGRMVAVIADGTGVGRGTLFVKTGGIVSHRVAFDAATPFLAGFEPQPQFSF</sequence>
<dbReference type="GO" id="GO:0005737">
    <property type="term" value="C:cytoplasm"/>
    <property type="evidence" value="ECO:0007669"/>
    <property type="project" value="TreeGrafter"/>
</dbReference>
<dbReference type="SUPFAM" id="SSF53335">
    <property type="entry name" value="S-adenosyl-L-methionine-dependent methyltransferases"/>
    <property type="match status" value="1"/>
</dbReference>
<dbReference type="Pfam" id="PF01135">
    <property type="entry name" value="PCMT"/>
    <property type="match status" value="1"/>
</dbReference>
<keyword evidence="2" id="KW-0808">Transferase</keyword>
<protein>
    <submittedName>
        <fullName evidence="2">Protein-L-isoaspartate O-methyltransferase</fullName>
    </submittedName>
</protein>
<proteinExistence type="inferred from homology"/>
<accession>A0A380TBJ5</accession>
<comment type="similarity">
    <text evidence="1">Belongs to the methyltransferase superfamily. L-isoaspartyl/D-aspartyl protein methyltransferase family.</text>
</comment>
<evidence type="ECO:0000256" key="1">
    <source>
        <dbReference type="ARBA" id="ARBA00005369"/>
    </source>
</evidence>
<dbReference type="Gene3D" id="3.40.50.150">
    <property type="entry name" value="Vaccinia Virus protein VP39"/>
    <property type="match status" value="1"/>
</dbReference>
<keyword evidence="2" id="KW-0489">Methyltransferase</keyword>
<organism evidence="2">
    <name type="scientific">metagenome</name>
    <dbReference type="NCBI Taxonomy" id="256318"/>
    <lineage>
        <taxon>unclassified sequences</taxon>
        <taxon>metagenomes</taxon>
    </lineage>
</organism>
<reference evidence="2" key="1">
    <citation type="submission" date="2018-07" db="EMBL/GenBank/DDBJ databases">
        <authorList>
            <person name="Quirk P.G."/>
            <person name="Krulwich T.A."/>
        </authorList>
    </citation>
    <scope>NUCLEOTIDE SEQUENCE</scope>
</reference>
<dbReference type="InterPro" id="IPR029063">
    <property type="entry name" value="SAM-dependent_MTases_sf"/>
</dbReference>
<dbReference type="PANTHER" id="PTHR11579">
    <property type="entry name" value="PROTEIN-L-ISOASPARTATE O-METHYLTRANSFERASE"/>
    <property type="match status" value="1"/>
</dbReference>
<dbReference type="GO" id="GO:0004719">
    <property type="term" value="F:protein-L-isoaspartate (D-aspartate) O-methyltransferase activity"/>
    <property type="evidence" value="ECO:0007669"/>
    <property type="project" value="InterPro"/>
</dbReference>
<dbReference type="EMBL" id="UIDG01000090">
    <property type="protein sequence ID" value="SUS05220.1"/>
    <property type="molecule type" value="Genomic_DNA"/>
</dbReference>
<evidence type="ECO:0000313" key="2">
    <source>
        <dbReference type="EMBL" id="SUS05220.1"/>
    </source>
</evidence>
<dbReference type="GO" id="GO:0032259">
    <property type="term" value="P:methylation"/>
    <property type="evidence" value="ECO:0007669"/>
    <property type="project" value="UniProtKB-KW"/>
</dbReference>
<gene>
    <name evidence="2" type="ORF">DF3PB_180014</name>
</gene>
<dbReference type="InterPro" id="IPR000682">
    <property type="entry name" value="PCMT"/>
</dbReference>
<name>A0A380TBJ5_9ZZZZ</name>